<sequence length="77" mass="8890">MLAPNKPLYSTDPTSIELLNTQVALYPKCSHNSNRLWPFLFVSSPTITKTQTRTRTHDAKPQFETFDSNNNDYFKPI</sequence>
<feature type="non-terminal residue" evidence="2">
    <location>
        <position position="77"/>
    </location>
</feature>
<evidence type="ECO:0000313" key="3">
    <source>
        <dbReference type="Proteomes" id="UP000027120"/>
    </source>
</evidence>
<organism evidence="2 3">
    <name type="scientific">Citrus sinensis</name>
    <name type="common">Sweet orange</name>
    <name type="synonym">Citrus aurantium var. sinensis</name>
    <dbReference type="NCBI Taxonomy" id="2711"/>
    <lineage>
        <taxon>Eukaryota</taxon>
        <taxon>Viridiplantae</taxon>
        <taxon>Streptophyta</taxon>
        <taxon>Embryophyta</taxon>
        <taxon>Tracheophyta</taxon>
        <taxon>Spermatophyta</taxon>
        <taxon>Magnoliopsida</taxon>
        <taxon>eudicotyledons</taxon>
        <taxon>Gunneridae</taxon>
        <taxon>Pentapetalae</taxon>
        <taxon>rosids</taxon>
        <taxon>malvids</taxon>
        <taxon>Sapindales</taxon>
        <taxon>Rutaceae</taxon>
        <taxon>Aurantioideae</taxon>
        <taxon>Citrus</taxon>
    </lineage>
</organism>
<accession>A0A067F694</accession>
<evidence type="ECO:0000256" key="1">
    <source>
        <dbReference type="SAM" id="MobiDB-lite"/>
    </source>
</evidence>
<gene>
    <name evidence="2" type="ORF">CISIN_1g0386392mg</name>
</gene>
<proteinExistence type="predicted"/>
<evidence type="ECO:0000313" key="2">
    <source>
        <dbReference type="EMBL" id="KDO58676.1"/>
    </source>
</evidence>
<keyword evidence="3" id="KW-1185">Reference proteome</keyword>
<dbReference type="EMBL" id="KK784946">
    <property type="protein sequence ID" value="KDO58676.1"/>
    <property type="molecule type" value="Genomic_DNA"/>
</dbReference>
<feature type="compositionally biased region" description="Polar residues" evidence="1">
    <location>
        <begin position="65"/>
        <end position="77"/>
    </location>
</feature>
<dbReference type="Proteomes" id="UP000027120">
    <property type="component" value="Unassembled WGS sequence"/>
</dbReference>
<protein>
    <submittedName>
        <fullName evidence="2">Uncharacterized protein</fullName>
    </submittedName>
</protein>
<reference evidence="2 3" key="1">
    <citation type="submission" date="2014-04" db="EMBL/GenBank/DDBJ databases">
        <authorList>
            <consortium name="International Citrus Genome Consortium"/>
            <person name="Gmitter F."/>
            <person name="Chen C."/>
            <person name="Farmerie W."/>
            <person name="Harkins T."/>
            <person name="Desany B."/>
            <person name="Mohiuddin M."/>
            <person name="Kodira C."/>
            <person name="Borodovsky M."/>
            <person name="Lomsadze A."/>
            <person name="Burns P."/>
            <person name="Jenkins J."/>
            <person name="Prochnik S."/>
            <person name="Shu S."/>
            <person name="Chapman J."/>
            <person name="Pitluck S."/>
            <person name="Schmutz J."/>
            <person name="Rokhsar D."/>
        </authorList>
    </citation>
    <scope>NUCLEOTIDE SEQUENCE</scope>
</reference>
<name>A0A067F694_CITSI</name>
<feature type="region of interest" description="Disordered" evidence="1">
    <location>
        <begin position="52"/>
        <end position="77"/>
    </location>
</feature>
<dbReference type="AlphaFoldDB" id="A0A067F694"/>